<dbReference type="InterPro" id="IPR029398">
    <property type="entry name" value="PolB_thumb"/>
</dbReference>
<accession>A0A6V8PPI7</accession>
<dbReference type="Gene3D" id="3.30.210.10">
    <property type="entry name" value="DNA polymerase, thumb domain"/>
    <property type="match status" value="1"/>
</dbReference>
<dbReference type="InterPro" id="IPR022312">
    <property type="entry name" value="DNA_pol_X"/>
</dbReference>
<dbReference type="Gene3D" id="3.30.460.10">
    <property type="entry name" value="Beta Polymerase, domain 2"/>
    <property type="match status" value="1"/>
</dbReference>
<evidence type="ECO:0000256" key="1">
    <source>
        <dbReference type="ARBA" id="ARBA00022679"/>
    </source>
</evidence>
<dbReference type="InterPro" id="IPR037160">
    <property type="entry name" value="DNA_Pol_thumb_sf"/>
</dbReference>
<dbReference type="GO" id="GO:0006281">
    <property type="term" value="P:DNA repair"/>
    <property type="evidence" value="ECO:0007669"/>
    <property type="project" value="InterPro"/>
</dbReference>
<evidence type="ECO:0000313" key="5">
    <source>
        <dbReference type="Proteomes" id="UP000568877"/>
    </source>
</evidence>
<keyword evidence="1" id="KW-0808">Transferase</keyword>
<gene>
    <name evidence="4" type="ORF">HKBW3S42_02528</name>
</gene>
<dbReference type="InterPro" id="IPR043519">
    <property type="entry name" value="NT_sf"/>
</dbReference>
<name>A0A6V8PPI7_9ACTN</name>
<evidence type="ECO:0000256" key="2">
    <source>
        <dbReference type="ARBA" id="ARBA00022695"/>
    </source>
</evidence>
<dbReference type="Proteomes" id="UP000568877">
    <property type="component" value="Unassembled WGS sequence"/>
</dbReference>
<dbReference type="PANTHER" id="PTHR11276:SF28">
    <property type="entry name" value="DNA POLYMERASE LAMBDA"/>
    <property type="match status" value="1"/>
</dbReference>
<evidence type="ECO:0000313" key="4">
    <source>
        <dbReference type="EMBL" id="GFP34188.1"/>
    </source>
</evidence>
<feature type="non-terminal residue" evidence="4">
    <location>
        <position position="169"/>
    </location>
</feature>
<proteinExistence type="predicted"/>
<reference evidence="4 5" key="1">
    <citation type="journal article" date="2020" name="Front. Microbiol.">
        <title>Single-cell genomics of novel Actinobacteria with the Wood-Ljungdahl pathway discovered in a serpentinizing system.</title>
        <authorList>
            <person name="Merino N."/>
            <person name="Kawai M."/>
            <person name="Boyd E.S."/>
            <person name="Colman D.R."/>
            <person name="McGlynn S.E."/>
            <person name="Nealson K.H."/>
            <person name="Kurokawa K."/>
            <person name="Hongoh Y."/>
        </authorList>
    </citation>
    <scope>NUCLEOTIDE SEQUENCE [LARGE SCALE GENOMIC DNA]</scope>
    <source>
        <strain evidence="4 5">S42</strain>
    </source>
</reference>
<dbReference type="EMBL" id="BLSA01001016">
    <property type="protein sequence ID" value="GFP34188.1"/>
    <property type="molecule type" value="Genomic_DNA"/>
</dbReference>
<sequence length="169" mass="19786">GEGIQVDLRVVEDESFGAALAYFTGSKEHNIRLREMAVKKGLKINEYGIFREKDNKKLGGKDSLRDIETSIRSQSNRWHHIGLKDIRRSTLSDANNQRDYKIYEELFYRTLDRCKGITPKHKFRFKNPLYTLDATVIDLCLSLFPWARFSRKKGAIKLHYLYNHTGFLN</sequence>
<dbReference type="Pfam" id="PF14791">
    <property type="entry name" value="DNA_pol_B_thumb"/>
    <property type="match status" value="1"/>
</dbReference>
<dbReference type="GO" id="GO:0003677">
    <property type="term" value="F:DNA binding"/>
    <property type="evidence" value="ECO:0007669"/>
    <property type="project" value="InterPro"/>
</dbReference>
<feature type="non-terminal residue" evidence="4">
    <location>
        <position position="1"/>
    </location>
</feature>
<keyword evidence="2" id="KW-0548">Nucleotidyltransferase</keyword>
<feature type="domain" description="DNA polymerase beta thumb" evidence="3">
    <location>
        <begin position="19"/>
        <end position="61"/>
    </location>
</feature>
<organism evidence="4 5">
    <name type="scientific">Candidatus Hakubella thermalkaliphila</name>
    <dbReference type="NCBI Taxonomy" id="2754717"/>
    <lineage>
        <taxon>Bacteria</taxon>
        <taxon>Bacillati</taxon>
        <taxon>Actinomycetota</taxon>
        <taxon>Actinomycetota incertae sedis</taxon>
        <taxon>Candidatus Hakubellales</taxon>
        <taxon>Candidatus Hakubellaceae</taxon>
        <taxon>Candidatus Hakubella</taxon>
    </lineage>
</organism>
<dbReference type="PANTHER" id="PTHR11276">
    <property type="entry name" value="DNA POLYMERASE TYPE-X FAMILY MEMBER"/>
    <property type="match status" value="1"/>
</dbReference>
<protein>
    <submittedName>
        <fullName evidence="4">DNA polymerase (Family X)</fullName>
    </submittedName>
</protein>
<comment type="caution">
    <text evidence="4">The sequence shown here is derived from an EMBL/GenBank/DDBJ whole genome shotgun (WGS) entry which is preliminary data.</text>
</comment>
<dbReference type="AlphaFoldDB" id="A0A6V8PPI7"/>
<dbReference type="SUPFAM" id="SSF81301">
    <property type="entry name" value="Nucleotidyltransferase"/>
    <property type="match status" value="1"/>
</dbReference>
<dbReference type="GO" id="GO:0003887">
    <property type="term" value="F:DNA-directed DNA polymerase activity"/>
    <property type="evidence" value="ECO:0007669"/>
    <property type="project" value="InterPro"/>
</dbReference>
<evidence type="ECO:0000259" key="3">
    <source>
        <dbReference type="Pfam" id="PF14791"/>
    </source>
</evidence>